<feature type="region of interest" description="Disordered" evidence="3">
    <location>
        <begin position="1036"/>
        <end position="1126"/>
    </location>
</feature>
<evidence type="ECO:0000256" key="3">
    <source>
        <dbReference type="SAM" id="MobiDB-lite"/>
    </source>
</evidence>
<dbReference type="Pfam" id="PF04233">
    <property type="entry name" value="Phage_Mu_F"/>
    <property type="match status" value="1"/>
</dbReference>
<dbReference type="PANTHER" id="PTHR43046:SF2">
    <property type="entry name" value="8-OXO-DGTP DIPHOSPHATASE-RELATED"/>
    <property type="match status" value="1"/>
</dbReference>
<feature type="domain" description="Nudix hydrolase" evidence="4">
    <location>
        <begin position="437"/>
        <end position="580"/>
    </location>
</feature>
<feature type="compositionally biased region" description="Pro residues" evidence="3">
    <location>
        <begin position="748"/>
        <end position="767"/>
    </location>
</feature>
<dbReference type="SUPFAM" id="SSF55811">
    <property type="entry name" value="Nudix"/>
    <property type="match status" value="1"/>
</dbReference>
<dbReference type="InterPro" id="IPR036366">
    <property type="entry name" value="PGBDSf"/>
</dbReference>
<organism evidence="5">
    <name type="scientific">freshwater metagenome</name>
    <dbReference type="NCBI Taxonomy" id="449393"/>
    <lineage>
        <taxon>unclassified sequences</taxon>
        <taxon>metagenomes</taxon>
        <taxon>ecological metagenomes</taxon>
    </lineage>
</organism>
<feature type="compositionally biased region" description="Basic and acidic residues" evidence="3">
    <location>
        <begin position="1083"/>
        <end position="1103"/>
    </location>
</feature>
<dbReference type="PROSITE" id="PS51462">
    <property type="entry name" value="NUDIX"/>
    <property type="match status" value="1"/>
</dbReference>
<dbReference type="InterPro" id="IPR036365">
    <property type="entry name" value="PGBD-like_sf"/>
</dbReference>
<dbReference type="SUPFAM" id="SSF47090">
    <property type="entry name" value="PGBD-like"/>
    <property type="match status" value="1"/>
</dbReference>
<feature type="compositionally biased region" description="Basic and acidic residues" evidence="3">
    <location>
        <begin position="649"/>
        <end position="663"/>
    </location>
</feature>
<feature type="compositionally biased region" description="Basic and acidic residues" evidence="3">
    <location>
        <begin position="728"/>
        <end position="745"/>
    </location>
</feature>
<accession>A0A6J7H6R0</accession>
<dbReference type="EMBL" id="CAFBMK010000062">
    <property type="protein sequence ID" value="CAB4912040.1"/>
    <property type="molecule type" value="Genomic_DNA"/>
</dbReference>
<dbReference type="Gene3D" id="3.90.79.10">
    <property type="entry name" value="Nucleoside Triphosphate Pyrophosphohydrolase"/>
    <property type="match status" value="1"/>
</dbReference>
<gene>
    <name evidence="5" type="ORF">UFOPK3564_01312</name>
</gene>
<name>A0A6J7H6R0_9ZZZZ</name>
<dbReference type="InterPro" id="IPR002477">
    <property type="entry name" value="Peptidoglycan-bd-like"/>
</dbReference>
<dbReference type="Pfam" id="PF00293">
    <property type="entry name" value="NUDIX"/>
    <property type="match status" value="1"/>
</dbReference>
<feature type="compositionally biased region" description="Basic and acidic residues" evidence="3">
    <location>
        <begin position="771"/>
        <end position="786"/>
    </location>
</feature>
<evidence type="ECO:0000313" key="5">
    <source>
        <dbReference type="EMBL" id="CAB4912040.1"/>
    </source>
</evidence>
<dbReference type="PANTHER" id="PTHR43046">
    <property type="entry name" value="GDP-MANNOSE MANNOSYL HYDROLASE"/>
    <property type="match status" value="1"/>
</dbReference>
<dbReference type="InterPro" id="IPR000086">
    <property type="entry name" value="NUDIX_hydrolase_dom"/>
</dbReference>
<protein>
    <submittedName>
        <fullName evidence="5">Unannotated protein</fullName>
    </submittedName>
</protein>
<keyword evidence="2" id="KW-0378">Hydrolase</keyword>
<sequence>MTSPEQITDAGDPWLTVRQKAALHADRVEERLLAGLRQALTVWLQQCRREVLRGTAVEESDDTLTAAGPPDVDAVQRLAGAWERALAEYLVPVETAEWSRAFNRSLRGASISERRFREQFAASTTMRLRDVQNATWTRLREVVAEGVERGYSHDTIAAGVREALELDGKAPVWTMFREHSRVQEQSARRRVADLRKVPMARRDDRWARDLAEATELRGKARDDADRAEERLSTVLGDLQGRAVRIARTETMAAVNGGTHAAMKARAEVLQQTVEKGWLATDDDRTRHTHRQADGQWQPLDDAFAVGGALLQFPGDPSGPAQEVIQCRCTLIERAGEDGDVIDPYDEDGDLFEFVGEDDSNVGNTERFSLTELDQWRRSLRAQGGLVSPGTFWRGGPEGAEHIIPALTADGAPALEPVEPATRVGFDDAILSGDLVAPDAKAAGIAVLAADTGRVLMLQRSLDEDDPAAGRWEFPGGTLEDAETPWDAARREWSEETGAPFPDGEGVGAWLSANGVYVGYCWLVQEEAAVESNLDHEDRAVLNPDDPDGDQIEVCAWWQPTDLPGMPALREEVRATPWDLLALDGDLKPEHPLSSSGDPLAFDPDQLRDRRGRFAEVGGRVDLPGGAGSGEIIGTTRDARAPRSRSTVRVRRDDGTEADYRVNEVEVQSTDPVPPARRRAPQQREGEPPTPEAEPTGMPTESTPDVATPGRSPSPEPAAPPADSSVSDEAVRERLAEAERRIRESEATPTPPPADPTDPADPTPPGPAPDVEEARGAARRAADALRKAERPTVALIDQLTKAIDHLDEAIVWVGDRARVAASGPPQAVGGTVDSASTAHAQGDTVNGMTDSDLPDGWEGWIAPLGIPTGDGRQLGSTWTVRDLPLPFSWQPREAEAHMGSVTVGLIAEAEERDLTLTDGTTVRAVWGAGPLDLAHADGQEFARRLRDGFATWVSADPDDLVASPVMRDGTDLPADLSVVPEDQVVMQFDPWRLMGVTAVQHAAFNEARVKPVHGYTPPGARTESLVASTALAQARARTTFAAPGKPPAKNPDGSRVKTAYEDGSAEYEDGSSFDPDTGDFKPGPGKEPKKEPKPREAGSRDYWRDNIGQFAPENSGRTSKRGEKGEGVQNAQELLIAAGFLDAKGGVGGHGDDGLFGPKTQAAVENAQRRAGIPVTGQLDEATVSALEGGLRSGTGSAKGGTKAVMGLLDGAPSPEARAFAERVVAALDDDPITGGPTVGDEVQVRWQQTSDSPAEIVKGVVRAIEGTGVDVEVTTSSGQTDRTVVSAADVLGPWKDDDELVPPALIASGAPSTVPAAFFAETPLDGPTALTVDDDGRVYGHIATWGTCHTGFAGKCIEPPSSPSGYAYAHTGEITTADGTRVATGRLTVGGGHAHPRFGMVPALAHYDDVSTVIADGRFYEDDHGIAFAGALREDVTPQALALFRAHPPSGDWRRVNGALELLLACSVNNPGYPVPRTMVAAGVQQSLVAAGAMPLLGELSDEPEPPDVPLVQQVLAALDNRRAVEALSADVDEARRARVARLDEDVAVTRRSKVLALDVSIGRT</sequence>
<evidence type="ECO:0000259" key="4">
    <source>
        <dbReference type="PROSITE" id="PS51462"/>
    </source>
</evidence>
<proteinExistence type="predicted"/>
<comment type="cofactor">
    <cofactor evidence="1">
        <name>Mg(2+)</name>
        <dbReference type="ChEBI" id="CHEBI:18420"/>
    </cofactor>
</comment>
<reference evidence="5" key="1">
    <citation type="submission" date="2020-05" db="EMBL/GenBank/DDBJ databases">
        <authorList>
            <person name="Chiriac C."/>
            <person name="Salcher M."/>
            <person name="Ghai R."/>
            <person name="Kavagutti S V."/>
        </authorList>
    </citation>
    <scope>NUCLEOTIDE SEQUENCE</scope>
</reference>
<dbReference type="CDD" id="cd02883">
    <property type="entry name" value="NUDIX_Hydrolase"/>
    <property type="match status" value="1"/>
</dbReference>
<dbReference type="GO" id="GO:0016787">
    <property type="term" value="F:hydrolase activity"/>
    <property type="evidence" value="ECO:0007669"/>
    <property type="project" value="UniProtKB-KW"/>
</dbReference>
<feature type="region of interest" description="Disordered" evidence="3">
    <location>
        <begin position="615"/>
        <end position="786"/>
    </location>
</feature>
<dbReference type="InterPro" id="IPR006528">
    <property type="entry name" value="Phage_head_morphogenesis_dom"/>
</dbReference>
<evidence type="ECO:0000256" key="2">
    <source>
        <dbReference type="ARBA" id="ARBA00022801"/>
    </source>
</evidence>
<evidence type="ECO:0000256" key="1">
    <source>
        <dbReference type="ARBA" id="ARBA00001946"/>
    </source>
</evidence>
<dbReference type="InterPro" id="IPR015797">
    <property type="entry name" value="NUDIX_hydrolase-like_dom_sf"/>
</dbReference>
<dbReference type="Gene3D" id="1.10.101.10">
    <property type="entry name" value="PGBD-like superfamily/PGBD"/>
    <property type="match status" value="1"/>
</dbReference>
<dbReference type="Pfam" id="PF01471">
    <property type="entry name" value="PG_binding_1"/>
    <property type="match status" value="1"/>
</dbReference>